<evidence type="ECO:0000256" key="6">
    <source>
        <dbReference type="ARBA" id="ARBA00023136"/>
    </source>
</evidence>
<feature type="transmembrane region" description="Helical" evidence="9">
    <location>
        <begin position="245"/>
        <end position="267"/>
    </location>
</feature>
<protein>
    <submittedName>
        <fullName evidence="11">Cyclic nucleotide-binding domain-containing protein</fullName>
    </submittedName>
</protein>
<keyword evidence="2" id="KW-0813">Transport</keyword>
<dbReference type="STRING" id="159291.SAMN05920897_111103"/>
<feature type="transmembrane region" description="Helical" evidence="9">
    <location>
        <begin position="416"/>
        <end position="439"/>
    </location>
</feature>
<feature type="domain" description="Cyclic nucleotide-binding" evidence="10">
    <location>
        <begin position="932"/>
        <end position="1030"/>
    </location>
</feature>
<feature type="transmembrane region" description="Helical" evidence="9">
    <location>
        <begin position="97"/>
        <end position="115"/>
    </location>
</feature>
<dbReference type="SUPFAM" id="SSF51206">
    <property type="entry name" value="cAMP-binding domain-like"/>
    <property type="match status" value="1"/>
</dbReference>
<dbReference type="InterPro" id="IPR036259">
    <property type="entry name" value="MFS_trans_sf"/>
</dbReference>
<dbReference type="InterPro" id="IPR018490">
    <property type="entry name" value="cNMP-bd_dom_sf"/>
</dbReference>
<evidence type="ECO:0000256" key="3">
    <source>
        <dbReference type="ARBA" id="ARBA00022692"/>
    </source>
</evidence>
<dbReference type="InterPro" id="IPR000595">
    <property type="entry name" value="cNMP-bd_dom"/>
</dbReference>
<feature type="transmembrane region" description="Helical" evidence="9">
    <location>
        <begin position="160"/>
        <end position="182"/>
    </location>
</feature>
<accession>A0A1N6U4H5</accession>
<dbReference type="EMBL" id="FTMS01000011">
    <property type="protein sequence ID" value="SIQ60493.1"/>
    <property type="molecule type" value="Genomic_DNA"/>
</dbReference>
<keyword evidence="3 9" id="KW-0812">Transmembrane</keyword>
<evidence type="ECO:0000259" key="10">
    <source>
        <dbReference type="PROSITE" id="PS50042"/>
    </source>
</evidence>
<dbReference type="InterPro" id="IPR016024">
    <property type="entry name" value="ARM-type_fold"/>
</dbReference>
<keyword evidence="4 9" id="KW-1133">Transmembrane helix</keyword>
<dbReference type="Gene3D" id="1.25.10.10">
    <property type="entry name" value="Leucine-rich Repeat Variant"/>
    <property type="match status" value="1"/>
</dbReference>
<evidence type="ECO:0000256" key="1">
    <source>
        <dbReference type="ARBA" id="ARBA00004141"/>
    </source>
</evidence>
<dbReference type="Proteomes" id="UP000186400">
    <property type="component" value="Unassembled WGS sequence"/>
</dbReference>
<gene>
    <name evidence="11" type="ORF">SAMN05920897_111103</name>
</gene>
<feature type="transmembrane region" description="Helical" evidence="9">
    <location>
        <begin position="385"/>
        <end position="404"/>
    </location>
</feature>
<keyword evidence="6 9" id="KW-0472">Membrane</keyword>
<keyword evidence="12" id="KW-1185">Reference proteome</keyword>
<dbReference type="InterPro" id="IPR050866">
    <property type="entry name" value="CNG_cation_channel"/>
</dbReference>
<proteinExistence type="predicted"/>
<name>A0A1N6U4H5_9SPIO</name>
<evidence type="ECO:0000256" key="5">
    <source>
        <dbReference type="ARBA" id="ARBA00023065"/>
    </source>
</evidence>
<dbReference type="CDD" id="cd00038">
    <property type="entry name" value="CAP_ED"/>
    <property type="match status" value="1"/>
</dbReference>
<dbReference type="AlphaFoldDB" id="A0A1N6U4H5"/>
<dbReference type="InterPro" id="IPR011989">
    <property type="entry name" value="ARM-like"/>
</dbReference>
<dbReference type="SMART" id="SM00100">
    <property type="entry name" value="cNMP"/>
    <property type="match status" value="1"/>
</dbReference>
<keyword evidence="7" id="KW-1071">Ligand-gated ion channel</keyword>
<dbReference type="InterPro" id="IPR014710">
    <property type="entry name" value="RmlC-like_jellyroll"/>
</dbReference>
<dbReference type="Pfam" id="PF00027">
    <property type="entry name" value="cNMP_binding"/>
    <property type="match status" value="1"/>
</dbReference>
<evidence type="ECO:0000256" key="7">
    <source>
        <dbReference type="ARBA" id="ARBA00023286"/>
    </source>
</evidence>
<evidence type="ECO:0000256" key="8">
    <source>
        <dbReference type="ARBA" id="ARBA00023303"/>
    </source>
</evidence>
<dbReference type="GO" id="GO:0005221">
    <property type="term" value="F:intracellularly cyclic nucleotide-activated monoatomic cation channel activity"/>
    <property type="evidence" value="ECO:0007669"/>
    <property type="project" value="InterPro"/>
</dbReference>
<evidence type="ECO:0000313" key="11">
    <source>
        <dbReference type="EMBL" id="SIQ60493.1"/>
    </source>
</evidence>
<evidence type="ECO:0000256" key="2">
    <source>
        <dbReference type="ARBA" id="ARBA00022448"/>
    </source>
</evidence>
<comment type="subcellular location">
    <subcellularLocation>
        <location evidence="1">Membrane</location>
        <topology evidence="1">Multi-pass membrane protein</topology>
    </subcellularLocation>
</comment>
<dbReference type="GO" id="GO:0016020">
    <property type="term" value="C:membrane"/>
    <property type="evidence" value="ECO:0007669"/>
    <property type="project" value="UniProtKB-SubCell"/>
</dbReference>
<feature type="transmembrane region" description="Helical" evidence="9">
    <location>
        <begin position="30"/>
        <end position="55"/>
    </location>
</feature>
<dbReference type="OrthoDB" id="9798104at2"/>
<evidence type="ECO:0000313" key="12">
    <source>
        <dbReference type="Proteomes" id="UP000186400"/>
    </source>
</evidence>
<dbReference type="SUPFAM" id="SSF103473">
    <property type="entry name" value="MFS general substrate transporter"/>
    <property type="match status" value="1"/>
</dbReference>
<dbReference type="PROSITE" id="PS50042">
    <property type="entry name" value="CNMP_BINDING_3"/>
    <property type="match status" value="1"/>
</dbReference>
<dbReference type="Gene3D" id="2.60.120.10">
    <property type="entry name" value="Jelly Rolls"/>
    <property type="match status" value="1"/>
</dbReference>
<keyword evidence="8" id="KW-0407">Ion channel</keyword>
<dbReference type="SUPFAM" id="SSF48371">
    <property type="entry name" value="ARM repeat"/>
    <property type="match status" value="1"/>
</dbReference>
<feature type="transmembrane region" description="Helical" evidence="9">
    <location>
        <begin position="188"/>
        <end position="212"/>
    </location>
</feature>
<dbReference type="PANTHER" id="PTHR45638:SF11">
    <property type="entry name" value="CYCLIC NUCLEOTIDE-GATED CATION CHANNEL SUBUNIT A"/>
    <property type="match status" value="1"/>
</dbReference>
<keyword evidence="5" id="KW-0406">Ion transport</keyword>
<feature type="transmembrane region" description="Helical" evidence="9">
    <location>
        <begin position="287"/>
        <end position="308"/>
    </location>
</feature>
<reference evidence="11 12" key="1">
    <citation type="submission" date="2017-01" db="EMBL/GenBank/DDBJ databases">
        <authorList>
            <person name="Mah S.A."/>
            <person name="Swanson W.J."/>
            <person name="Moy G.W."/>
            <person name="Vacquier V.D."/>
        </authorList>
    </citation>
    <scope>NUCLEOTIDE SEQUENCE [LARGE SCALE GENOMIC DNA]</scope>
    <source>
        <strain evidence="11 12">ASpG1</strain>
    </source>
</reference>
<dbReference type="RefSeq" id="WP_143559196.1">
    <property type="nucleotide sequence ID" value="NZ_FTMS01000011.1"/>
</dbReference>
<evidence type="ECO:0000256" key="4">
    <source>
        <dbReference type="ARBA" id="ARBA00022989"/>
    </source>
</evidence>
<dbReference type="PANTHER" id="PTHR45638">
    <property type="entry name" value="CYCLIC NUCLEOTIDE-GATED CATION CHANNEL SUBUNIT A"/>
    <property type="match status" value="1"/>
</dbReference>
<evidence type="ECO:0000256" key="9">
    <source>
        <dbReference type="SAM" id="Phobius"/>
    </source>
</evidence>
<dbReference type="InterPro" id="IPR018488">
    <property type="entry name" value="cNMP-bd_CS"/>
</dbReference>
<feature type="transmembrane region" description="Helical" evidence="9">
    <location>
        <begin position="121"/>
        <end position="139"/>
    </location>
</feature>
<dbReference type="PROSITE" id="PS00889">
    <property type="entry name" value="CNMP_BINDING_2"/>
    <property type="match status" value="1"/>
</dbReference>
<feature type="transmembrane region" description="Helical" evidence="9">
    <location>
        <begin position="315"/>
        <end position="337"/>
    </location>
</feature>
<feature type="transmembrane region" description="Helical" evidence="9">
    <location>
        <begin position="67"/>
        <end position="85"/>
    </location>
</feature>
<organism evidence="11 12">
    <name type="scientific">Alkalispirochaeta americana</name>
    <dbReference type="NCBI Taxonomy" id="159291"/>
    <lineage>
        <taxon>Bacteria</taxon>
        <taxon>Pseudomonadati</taxon>
        <taxon>Spirochaetota</taxon>
        <taxon>Spirochaetia</taxon>
        <taxon>Spirochaetales</taxon>
        <taxon>Spirochaetaceae</taxon>
        <taxon>Alkalispirochaeta</taxon>
    </lineage>
</organism>
<dbReference type="GO" id="GO:0044877">
    <property type="term" value="F:protein-containing complex binding"/>
    <property type="evidence" value="ECO:0007669"/>
    <property type="project" value="TreeGrafter"/>
</dbReference>
<sequence>MNYPFCTVDTTTLHGPKVTVSTSFLRDRALLLLAGQAFFTGLSFGLLFNVAYTLLVVEFGSAGLRTVYVLVGVTVPFFTIGFNALEGKLHLARTSLIVTALFTVLFFLAYFALLFLNLSWVIYALMVMNTMGTLYLMMLRGSQAVEIYDARTIKNRYPKITGGEILAVVLAGIMVGPLTTLTGSLERLLIVGGVSMTGAFLMVLMVVGEYIGPAEARHHAHRHEQSRRKSDHGVRAFLAILGKRYTLLVFGYQMITSMISLLVQYIVYSQAQRFFLTQSEMSQFIGLAKSGTTAVSFLFLSFAAGRLLIRFGMPLGLAGSPAGVSVMLVAALVAGLVEGTPGRWFFILVVVSQFVDYAMYSGFVKTSIQSAFQPLPPKERDIVHTFAQGIGIPVSYGLAGLLLVSFARMTRYTPTVAAYLTLIVTGLCGVVGFFLYRAYSAQLRKTLSRRNIGEMELNLEDASTMQVVDRLLEAQDPWILRSGLDLLEKAAHPSYTDRIRDLLERPLQTEARRDLLERIERAKPAWGKDAAERAVLQSDDTSLRSAGIRALCATVDEPASSVSEYLESPSPEIRSAAVSGLFLYGGINGILQAGNVFNSMLGSSDIQERVEAASILERTGIRNFYHPLIGLLKDPSESVVTASLKAAGMVCHPALIPEVLPWIDPVSTRAEAISALVRFEGDLLPWLKRCLEGDPEIPFPRSIRMIRLCARISDPRVGTLLEEALMTRSNGEMAATVQSALSQRGYRAVSPETRKRVLERILENSEKAARILVATHLLEALHQEIRPLISALQDQYRRQEDRIFTLCTLLYNPDEIMGARGKIMEGTAKQKALASEMLDVLLEPEIKRHVIAVIENTETGDIPLLRELFGLSVIDGHGQIQEILTQNDLWPEQWLRTCAEYAAAVTGIAGHTLEESMLTTIERVMTLKAADIFSTIPDAVLAHIASIGEDVDAPPKETFIKKGEMGDCMYIIREGRVSVHDETRSFAELGPGQVVGEMAVLDPEPRSASVTALEETSLLKIEKDAFDSVMADHPGIARGVIHVLCNRLRNSLKK</sequence>